<dbReference type="GO" id="GO:0006351">
    <property type="term" value="P:DNA-templated transcription"/>
    <property type="evidence" value="ECO:0007669"/>
    <property type="project" value="InterPro"/>
</dbReference>
<feature type="domain" description="Xylanolytic transcriptional activator regulatory" evidence="5">
    <location>
        <begin position="8"/>
        <end position="80"/>
    </location>
</feature>
<keyword evidence="4" id="KW-0539">Nucleus</keyword>
<gene>
    <name evidence="6" type="ORF">PHISCL_02401</name>
</gene>
<dbReference type="InterPro" id="IPR050613">
    <property type="entry name" value="Sec_Metabolite_Reg"/>
</dbReference>
<dbReference type="GO" id="GO:0005634">
    <property type="term" value="C:nucleus"/>
    <property type="evidence" value="ECO:0007669"/>
    <property type="project" value="UniProtKB-SubCell"/>
</dbReference>
<keyword evidence="7" id="KW-1185">Reference proteome</keyword>
<comment type="subcellular location">
    <subcellularLocation>
        <location evidence="1">Nucleus</location>
    </subcellularLocation>
</comment>
<evidence type="ECO:0000313" key="6">
    <source>
        <dbReference type="EMBL" id="RJE25251.1"/>
    </source>
</evidence>
<evidence type="ECO:0000313" key="7">
    <source>
        <dbReference type="Proteomes" id="UP000266188"/>
    </source>
</evidence>
<dbReference type="PANTHER" id="PTHR31001">
    <property type="entry name" value="UNCHARACTERIZED TRANSCRIPTIONAL REGULATORY PROTEIN"/>
    <property type="match status" value="1"/>
</dbReference>
<dbReference type="GO" id="GO:0008270">
    <property type="term" value="F:zinc ion binding"/>
    <property type="evidence" value="ECO:0007669"/>
    <property type="project" value="InterPro"/>
</dbReference>
<sequence length="266" mass="30382">MSHSGGPTWSLLGTTLHIAIGIGCSVDPDHLNVGIIEAEERRRCWAALTMLYIIQNICFGNTMPFRIQADVALPADIDDEDLTDTRRGSVPSSSGQLTQMSYLLCKFRLYNLAFDICRLSSSKPLQSRQSTMKLDHKLGEELKRHMSLFDNATDMPFYHVAHFYIVNNYTHHLYLLLHRPFLGAVESDPSTERRTQIRESSQRCTKSAMKILSNFESFHHNPNLKPYNWYIYGFGSFQALLAITTLGEYGQGRHRSYCKSRNANDH</sequence>
<evidence type="ECO:0000256" key="3">
    <source>
        <dbReference type="ARBA" id="ARBA00023163"/>
    </source>
</evidence>
<dbReference type="CDD" id="cd12148">
    <property type="entry name" value="fungal_TF_MHR"/>
    <property type="match status" value="1"/>
</dbReference>
<evidence type="ECO:0000256" key="1">
    <source>
        <dbReference type="ARBA" id="ARBA00004123"/>
    </source>
</evidence>
<accession>A0A3A3A7C5</accession>
<dbReference type="PANTHER" id="PTHR31001:SF40">
    <property type="entry name" value="ZN(II)2CYS6 TRANSCRIPTION FACTOR (EUROFUNG)"/>
    <property type="match status" value="1"/>
</dbReference>
<proteinExistence type="predicted"/>
<reference evidence="7" key="1">
    <citation type="submission" date="2017-02" db="EMBL/GenBank/DDBJ databases">
        <authorList>
            <person name="Tafer H."/>
            <person name="Lopandic K."/>
        </authorList>
    </citation>
    <scope>NUCLEOTIDE SEQUENCE [LARGE SCALE GENOMIC DNA]</scope>
    <source>
        <strain evidence="7">CBS 366.77</strain>
    </source>
</reference>
<dbReference type="EMBL" id="MVGC01000053">
    <property type="protein sequence ID" value="RJE25251.1"/>
    <property type="molecule type" value="Genomic_DNA"/>
</dbReference>
<dbReference type="STRING" id="2070753.A0A3A3A7C5"/>
<organism evidence="6 7">
    <name type="scientific">Aspergillus sclerotialis</name>
    <dbReference type="NCBI Taxonomy" id="2070753"/>
    <lineage>
        <taxon>Eukaryota</taxon>
        <taxon>Fungi</taxon>
        <taxon>Dikarya</taxon>
        <taxon>Ascomycota</taxon>
        <taxon>Pezizomycotina</taxon>
        <taxon>Eurotiomycetes</taxon>
        <taxon>Eurotiomycetidae</taxon>
        <taxon>Eurotiales</taxon>
        <taxon>Aspergillaceae</taxon>
        <taxon>Aspergillus</taxon>
        <taxon>Aspergillus subgen. Polypaecilum</taxon>
    </lineage>
</organism>
<dbReference type="GO" id="GO:0003677">
    <property type="term" value="F:DNA binding"/>
    <property type="evidence" value="ECO:0007669"/>
    <property type="project" value="InterPro"/>
</dbReference>
<protein>
    <submittedName>
        <fullName evidence="6">C6 zinc finger</fullName>
    </submittedName>
</protein>
<evidence type="ECO:0000256" key="2">
    <source>
        <dbReference type="ARBA" id="ARBA00023015"/>
    </source>
</evidence>
<keyword evidence="2" id="KW-0805">Transcription regulation</keyword>
<comment type="caution">
    <text evidence="6">The sequence shown here is derived from an EMBL/GenBank/DDBJ whole genome shotgun (WGS) entry which is preliminary data.</text>
</comment>
<dbReference type="SMART" id="SM00906">
    <property type="entry name" value="Fungal_trans"/>
    <property type="match status" value="1"/>
</dbReference>
<dbReference type="Proteomes" id="UP000266188">
    <property type="component" value="Unassembled WGS sequence"/>
</dbReference>
<evidence type="ECO:0000256" key="4">
    <source>
        <dbReference type="ARBA" id="ARBA00023242"/>
    </source>
</evidence>
<dbReference type="InterPro" id="IPR007219">
    <property type="entry name" value="XnlR_reg_dom"/>
</dbReference>
<dbReference type="AlphaFoldDB" id="A0A3A3A7C5"/>
<keyword evidence="3" id="KW-0804">Transcription</keyword>
<evidence type="ECO:0000259" key="5">
    <source>
        <dbReference type="SMART" id="SM00906"/>
    </source>
</evidence>
<name>A0A3A3A7C5_9EURO</name>
<dbReference type="OrthoDB" id="2406834at2759"/>